<dbReference type="InterPro" id="IPR052363">
    <property type="entry name" value="LPS_export_LptC"/>
</dbReference>
<organism evidence="8 9">
    <name type="scientific">Candidatus Fukatsuia symbiotica</name>
    <dbReference type="NCBI Taxonomy" id="1878942"/>
    <lineage>
        <taxon>Bacteria</taxon>
        <taxon>Pseudomonadati</taxon>
        <taxon>Pseudomonadota</taxon>
        <taxon>Gammaproteobacteria</taxon>
        <taxon>Enterobacterales</taxon>
        <taxon>Yersiniaceae</taxon>
        <taxon>Candidatus Fukatsuia</taxon>
    </lineage>
</organism>
<evidence type="ECO:0000256" key="1">
    <source>
        <dbReference type="ARBA" id="ARBA00022475"/>
    </source>
</evidence>
<dbReference type="OrthoDB" id="5659892at2"/>
<comment type="function">
    <text evidence="7">Required for the translocation of lipopolysaccharide (LPS) from the inner membrane to the outer membrane.</text>
</comment>
<keyword evidence="3 6" id="KW-0812">Transmembrane</keyword>
<keyword evidence="1 6" id="KW-1003">Cell membrane</keyword>
<evidence type="ECO:0000256" key="3">
    <source>
        <dbReference type="ARBA" id="ARBA00022692"/>
    </source>
</evidence>
<dbReference type="InterPro" id="IPR026265">
    <property type="entry name" value="LptC"/>
</dbReference>
<protein>
    <recommendedName>
        <fullName evidence="6 7">Lipopolysaccharide export system protein LptC</fullName>
    </recommendedName>
</protein>
<dbReference type="NCBIfam" id="NF008142">
    <property type="entry name" value="PRK10893.1"/>
    <property type="match status" value="1"/>
</dbReference>
<proteinExistence type="inferred from homology"/>
<comment type="subcellular location">
    <subcellularLocation>
        <location evidence="6">Cell inner membrane</location>
        <topology evidence="6">Single-pass membrane protein</topology>
    </subcellularLocation>
</comment>
<dbReference type="Proteomes" id="UP000261875">
    <property type="component" value="Chromosome"/>
</dbReference>
<comment type="similarity">
    <text evidence="6 7">Belongs to the LptC family.</text>
</comment>
<dbReference type="Pfam" id="PF06835">
    <property type="entry name" value="LptC"/>
    <property type="match status" value="1"/>
</dbReference>
<evidence type="ECO:0000256" key="2">
    <source>
        <dbReference type="ARBA" id="ARBA00022519"/>
    </source>
</evidence>
<accession>A0A2U8I702</accession>
<evidence type="ECO:0000313" key="9">
    <source>
        <dbReference type="Proteomes" id="UP000261875"/>
    </source>
</evidence>
<dbReference type="Gene3D" id="2.60.450.10">
    <property type="entry name" value="Lipopolysaccharide (LPS) transport protein A like domain"/>
    <property type="match status" value="1"/>
</dbReference>
<evidence type="ECO:0000256" key="6">
    <source>
        <dbReference type="HAMAP-Rule" id="MF_01915"/>
    </source>
</evidence>
<dbReference type="GO" id="GO:0017089">
    <property type="term" value="F:glycolipid transfer activity"/>
    <property type="evidence" value="ECO:0007669"/>
    <property type="project" value="TreeGrafter"/>
</dbReference>
<dbReference type="NCBIfam" id="TIGR04409">
    <property type="entry name" value="LptC_YrbK"/>
    <property type="match status" value="2"/>
</dbReference>
<dbReference type="HAMAP" id="MF_01915">
    <property type="entry name" value="LPS_assembly_LptC"/>
    <property type="match status" value="1"/>
</dbReference>
<dbReference type="STRING" id="1878942.GCA_900128755_00633"/>
<name>A0A2U8I702_9GAMM</name>
<dbReference type="GO" id="GO:0005886">
    <property type="term" value="C:plasma membrane"/>
    <property type="evidence" value="ECO:0007669"/>
    <property type="project" value="UniProtKB-SubCell"/>
</dbReference>
<dbReference type="RefSeq" id="WP_072550742.1">
    <property type="nucleotide sequence ID" value="NZ_CP021659.1"/>
</dbReference>
<dbReference type="KEGG" id="fsm:CCS41_11405"/>
<dbReference type="PANTHER" id="PTHR37481">
    <property type="entry name" value="LIPOPOLYSACCHARIDE EXPORT SYSTEM PROTEIN LPTC"/>
    <property type="match status" value="1"/>
</dbReference>
<dbReference type="AlphaFoldDB" id="A0A2U8I702"/>
<reference evidence="8 9" key="1">
    <citation type="submission" date="2017-05" db="EMBL/GenBank/DDBJ databases">
        <title>Genome sequence of Candidatus Fukatsuia symbiotica and Candidatus Hamiltonella defensa from Acyrthosiphon pisum strain 5D.</title>
        <authorList>
            <person name="Patel V.A."/>
            <person name="Chevignon G."/>
            <person name="Russell J.A."/>
            <person name="Oliver K.M."/>
        </authorList>
    </citation>
    <scope>NUCLEOTIDE SEQUENCE [LARGE SCALE GENOMIC DNA]</scope>
    <source>
        <strain evidence="8 9">5D</strain>
    </source>
</reference>
<keyword evidence="4 6" id="KW-1133">Transmembrane helix</keyword>
<evidence type="ECO:0000256" key="4">
    <source>
        <dbReference type="ARBA" id="ARBA00022989"/>
    </source>
</evidence>
<evidence type="ECO:0000256" key="5">
    <source>
        <dbReference type="ARBA" id="ARBA00023136"/>
    </source>
</evidence>
<dbReference type="PANTHER" id="PTHR37481:SF1">
    <property type="entry name" value="LIPOPOLYSACCHARIDE EXPORT SYSTEM PROTEIN LPTC"/>
    <property type="match status" value="1"/>
</dbReference>
<keyword evidence="2 6" id="KW-0997">Cell inner membrane</keyword>
<evidence type="ECO:0000313" key="8">
    <source>
        <dbReference type="EMBL" id="AWK14940.1"/>
    </source>
</evidence>
<keyword evidence="9" id="KW-1185">Reference proteome</keyword>
<comment type="subunit">
    <text evidence="6">Component of the lipopolysaccharide transport and assembly complex. Interacts with LptA and the LptBFG transporter complex.</text>
</comment>
<dbReference type="GO" id="GO:0043165">
    <property type="term" value="P:Gram-negative-bacterium-type cell outer membrane assembly"/>
    <property type="evidence" value="ECO:0007669"/>
    <property type="project" value="UniProtKB-UniRule"/>
</dbReference>
<dbReference type="InterPro" id="IPR010664">
    <property type="entry name" value="LipoPS_assembly_LptC-rel"/>
</dbReference>
<evidence type="ECO:0000256" key="7">
    <source>
        <dbReference type="PIRNR" id="PIRNR028513"/>
    </source>
</evidence>
<dbReference type="GO" id="GO:0015221">
    <property type="term" value="F:lipopolysaccharide transmembrane transporter activity"/>
    <property type="evidence" value="ECO:0007669"/>
    <property type="project" value="InterPro"/>
</dbReference>
<dbReference type="GO" id="GO:0030288">
    <property type="term" value="C:outer membrane-bounded periplasmic space"/>
    <property type="evidence" value="ECO:0007669"/>
    <property type="project" value="TreeGrafter"/>
</dbReference>
<dbReference type="PIRSF" id="PIRSF028513">
    <property type="entry name" value="LptC"/>
    <property type="match status" value="1"/>
</dbReference>
<keyword evidence="5 6" id="KW-0472">Membrane</keyword>
<comment type="function">
    <text evidence="6">Involved in the assembly of lipopolysaccharide (LPS). Required for the translocation of LPS from the inner membrane to the outer membrane. Facilitates the transfer of LPS from the inner membrane to the periplasmic protein LptA. Could be a docking site for LptA.</text>
</comment>
<dbReference type="EMBL" id="CP021659">
    <property type="protein sequence ID" value="AWK14940.1"/>
    <property type="molecule type" value="Genomic_DNA"/>
</dbReference>
<gene>
    <name evidence="6" type="primary">lptC</name>
    <name evidence="8" type="ORF">CCS41_11405</name>
</gene>
<sequence>MSKIRIGVTLLLAIIVLVLIGYNSGINQRRKPSDIDNDQPTYQSQQTVTTVYHPDGKLHYKLVAKDAQNYAHDYVDDNADNHARNATPNVTSQPVTWFSQPVMTLFDENAVGSWMIKADRAKLTDDKILYLYGHVEVNSLTANSQLQKIETNNAQINLINQDVSSDDEVTLYGIGFTANGMKMRGNLRSQTAELIEKVKTYYEIQK</sequence>